<dbReference type="NCBIfam" id="TIGR01988">
    <property type="entry name" value="Ubi-OHases"/>
    <property type="match status" value="1"/>
</dbReference>
<dbReference type="PRINTS" id="PR00420">
    <property type="entry name" value="RNGMNOXGNASE"/>
</dbReference>
<keyword evidence="5" id="KW-0560">Oxidoreductase</keyword>
<evidence type="ECO:0000256" key="1">
    <source>
        <dbReference type="ARBA" id="ARBA00001974"/>
    </source>
</evidence>
<dbReference type="GO" id="GO:0110142">
    <property type="term" value="C:ubiquinone biosynthesis complex"/>
    <property type="evidence" value="ECO:0007669"/>
    <property type="project" value="UniProtKB-ARBA"/>
</dbReference>
<dbReference type="GO" id="GO:0071949">
    <property type="term" value="F:FAD binding"/>
    <property type="evidence" value="ECO:0007669"/>
    <property type="project" value="InterPro"/>
</dbReference>
<keyword evidence="9" id="KW-1185">Reference proteome</keyword>
<proteinExistence type="inferred from homology"/>
<keyword evidence="4" id="KW-0274">FAD</keyword>
<dbReference type="GO" id="GO:0004497">
    <property type="term" value="F:monooxygenase activity"/>
    <property type="evidence" value="ECO:0007669"/>
    <property type="project" value="UniProtKB-KW"/>
</dbReference>
<evidence type="ECO:0000256" key="5">
    <source>
        <dbReference type="ARBA" id="ARBA00023002"/>
    </source>
</evidence>
<evidence type="ECO:0000256" key="4">
    <source>
        <dbReference type="ARBA" id="ARBA00022827"/>
    </source>
</evidence>
<dbReference type="HOGENOM" id="CLU_009665_8_3_3"/>
<dbReference type="NCBIfam" id="NF005612">
    <property type="entry name" value="PRK07364.1"/>
    <property type="match status" value="1"/>
</dbReference>
<comment type="cofactor">
    <cofactor evidence="1">
        <name>FAD</name>
        <dbReference type="ChEBI" id="CHEBI:57692"/>
    </cofactor>
</comment>
<evidence type="ECO:0000259" key="7">
    <source>
        <dbReference type="Pfam" id="PF01494"/>
    </source>
</evidence>
<dbReference type="eggNOG" id="COG0654">
    <property type="taxonomic scope" value="Bacteria"/>
</dbReference>
<dbReference type="GO" id="GO:0006744">
    <property type="term" value="P:ubiquinone biosynthetic process"/>
    <property type="evidence" value="ECO:0007669"/>
    <property type="project" value="InterPro"/>
</dbReference>
<evidence type="ECO:0000313" key="9">
    <source>
        <dbReference type="Proteomes" id="UP000002384"/>
    </source>
</evidence>
<keyword evidence="6" id="KW-0503">Monooxygenase</keyword>
<gene>
    <name evidence="8" type="ordered locus">PCC7424_0818</name>
</gene>
<dbReference type="STRING" id="65393.PCC7424_0818"/>
<dbReference type="PANTHER" id="PTHR43876">
    <property type="entry name" value="UBIQUINONE BIOSYNTHESIS MONOOXYGENASE COQ6, MITOCHONDRIAL"/>
    <property type="match status" value="1"/>
</dbReference>
<organism evidence="8 9">
    <name type="scientific">Gloeothece citriformis (strain PCC 7424)</name>
    <name type="common">Cyanothece sp. (strain PCC 7424)</name>
    <dbReference type="NCBI Taxonomy" id="65393"/>
    <lineage>
        <taxon>Bacteria</taxon>
        <taxon>Bacillati</taxon>
        <taxon>Cyanobacteriota</taxon>
        <taxon>Cyanophyceae</taxon>
        <taxon>Oscillatoriophycideae</taxon>
        <taxon>Chroococcales</taxon>
        <taxon>Aphanothecaceae</taxon>
        <taxon>Gloeothece</taxon>
        <taxon>Gloeothece citriformis</taxon>
    </lineage>
</organism>
<dbReference type="InterPro" id="IPR051205">
    <property type="entry name" value="UbiH/COQ6_monooxygenase"/>
</dbReference>
<dbReference type="PROSITE" id="PS01304">
    <property type="entry name" value="UBIH"/>
    <property type="match status" value="1"/>
</dbReference>
<dbReference type="Pfam" id="PF01494">
    <property type="entry name" value="FAD_binding_3"/>
    <property type="match status" value="1"/>
</dbReference>
<accession>B7KH65</accession>
<evidence type="ECO:0000256" key="6">
    <source>
        <dbReference type="ARBA" id="ARBA00023033"/>
    </source>
</evidence>
<dbReference type="PANTHER" id="PTHR43876:SF7">
    <property type="entry name" value="UBIQUINONE BIOSYNTHESIS MONOOXYGENASE COQ6, MITOCHONDRIAL"/>
    <property type="match status" value="1"/>
</dbReference>
<dbReference type="EMBL" id="CP001291">
    <property type="protein sequence ID" value="ACK69274.1"/>
    <property type="molecule type" value="Genomic_DNA"/>
</dbReference>
<dbReference type="InterPro" id="IPR010971">
    <property type="entry name" value="UbiH/COQ6"/>
</dbReference>
<name>B7KH65_GLOC7</name>
<evidence type="ECO:0000256" key="2">
    <source>
        <dbReference type="ARBA" id="ARBA00005349"/>
    </source>
</evidence>
<dbReference type="InterPro" id="IPR018168">
    <property type="entry name" value="Ubi_Hdrlase_CS"/>
</dbReference>
<evidence type="ECO:0000313" key="8">
    <source>
        <dbReference type="EMBL" id="ACK69274.1"/>
    </source>
</evidence>
<dbReference type="InterPro" id="IPR036188">
    <property type="entry name" value="FAD/NAD-bd_sf"/>
</dbReference>
<dbReference type="KEGG" id="cyc:PCC7424_0818"/>
<sequence length="414" mass="45906">MTEQALNYPPSKAESNLDYDLVIVGGGIVGATLASALKASGLKIGIIEAQPPEKASARRRAYALSLMSGRILEGIGVWDKILPHIGKFSKIRLSDGTHPQVVKFYTTDLATEYLGYVGDHQVILTALQEFIAECPNINWLCPAQLMSVDYQQSEATLTLKIAEKEHQIRTKLVIGADGARSQIRTSAGITTRGWKYWQSCVTFTIKHQAPQNDVAFERFWPTGPMGILPLPDNRCQIVWTAPHAQAKALQDLDEQEFLAKLDYHTGGQLGQLELVSDRYLFPVQLMQSDRYIKPRLALVGDAAHCCHPVGGQGLNLGIRDAAALAQILREAHQKGEDIGTLKVLQPYQNWRKRENLAILGVTDLLDRVFSNAWLPVVAVRRLGIWMICHLPFLKIFALQVMTGLKGKTPQLAEN</sequence>
<dbReference type="InterPro" id="IPR002938">
    <property type="entry name" value="FAD-bd"/>
</dbReference>
<dbReference type="FunFam" id="3.50.50.60:FF:000021">
    <property type="entry name" value="Ubiquinone biosynthesis monooxygenase COQ6"/>
    <property type="match status" value="1"/>
</dbReference>
<dbReference type="AlphaFoldDB" id="B7KH65"/>
<reference evidence="9" key="1">
    <citation type="journal article" date="2011" name="MBio">
        <title>Novel metabolic attributes of the genus Cyanothece, comprising a group of unicellular nitrogen-fixing Cyanobacteria.</title>
        <authorList>
            <person name="Bandyopadhyay A."/>
            <person name="Elvitigala T."/>
            <person name="Welsh E."/>
            <person name="Stockel J."/>
            <person name="Liberton M."/>
            <person name="Min H."/>
            <person name="Sherman L.A."/>
            <person name="Pakrasi H.B."/>
        </authorList>
    </citation>
    <scope>NUCLEOTIDE SEQUENCE [LARGE SCALE GENOMIC DNA]</scope>
    <source>
        <strain evidence="9">PCC 7424</strain>
    </source>
</reference>
<feature type="domain" description="FAD-binding" evidence="7">
    <location>
        <begin position="19"/>
        <end position="333"/>
    </location>
</feature>
<dbReference type="Gene3D" id="3.50.50.60">
    <property type="entry name" value="FAD/NAD(P)-binding domain"/>
    <property type="match status" value="2"/>
</dbReference>
<dbReference type="SUPFAM" id="SSF51905">
    <property type="entry name" value="FAD/NAD(P)-binding domain"/>
    <property type="match status" value="1"/>
</dbReference>
<dbReference type="RefSeq" id="WP_012598221.1">
    <property type="nucleotide sequence ID" value="NC_011729.1"/>
</dbReference>
<keyword evidence="8" id="KW-0830">Ubiquinone</keyword>
<protein>
    <submittedName>
        <fullName evidence="8">Ubiquinone biosynthesis hydroxylase, UbiH/UbiF/VisC/COQ6 family</fullName>
    </submittedName>
</protein>
<comment type="similarity">
    <text evidence="2">Belongs to the UbiH/COQ6 family.</text>
</comment>
<evidence type="ECO:0000256" key="3">
    <source>
        <dbReference type="ARBA" id="ARBA00022630"/>
    </source>
</evidence>
<keyword evidence="3" id="KW-0285">Flavoprotein</keyword>
<dbReference type="GO" id="GO:0016705">
    <property type="term" value="F:oxidoreductase activity, acting on paired donors, with incorporation or reduction of molecular oxygen"/>
    <property type="evidence" value="ECO:0007669"/>
    <property type="project" value="InterPro"/>
</dbReference>
<dbReference type="Proteomes" id="UP000002384">
    <property type="component" value="Chromosome"/>
</dbReference>
<dbReference type="OrthoDB" id="9766816at2"/>